<accession>A0A261G144</accession>
<dbReference type="RefSeq" id="WP_094695074.1">
    <property type="nucleotide sequence ID" value="NZ_JBDNSG010000015.1"/>
</dbReference>
<evidence type="ECO:0000313" key="1">
    <source>
        <dbReference type="EMBL" id="OZG65137.1"/>
    </source>
</evidence>
<dbReference type="InterPro" id="IPR036388">
    <property type="entry name" value="WH-like_DNA-bd_sf"/>
</dbReference>
<comment type="caution">
    <text evidence="1">The sequence shown here is derived from an EMBL/GenBank/DDBJ whole genome shotgun (WGS) entry which is preliminary data.</text>
</comment>
<dbReference type="SUPFAM" id="SSF46785">
    <property type="entry name" value="Winged helix' DNA-binding domain"/>
    <property type="match status" value="1"/>
</dbReference>
<dbReference type="AlphaFoldDB" id="A0A261G144"/>
<organism evidence="1 2">
    <name type="scientific">Bifidobacterium aquikefiri</name>
    <dbReference type="NCBI Taxonomy" id="1653207"/>
    <lineage>
        <taxon>Bacteria</taxon>
        <taxon>Bacillati</taxon>
        <taxon>Actinomycetota</taxon>
        <taxon>Actinomycetes</taxon>
        <taxon>Bifidobacteriales</taxon>
        <taxon>Bifidobacteriaceae</taxon>
        <taxon>Bifidobacterium</taxon>
    </lineage>
</organism>
<protein>
    <submittedName>
        <fullName evidence="1">Rrf2 family transcriptional regulator</fullName>
    </submittedName>
</protein>
<sequence>MKMKKSLEQAACVLLLLSLQKGHKPVKSAVISRRLDVSASYLKKIMPHLVSEGLVISDASKDGGYALARSVDNITMLDVFYAIEGHGHFYELSHFAQKIFLRGDRVLQSEHEIMDVMSRAEQMFLGELSRYPLSKALEGIDYMNGTVDWSEVALDQSACPQREETHHEER</sequence>
<gene>
    <name evidence="1" type="ORF">BAQU_1877</name>
</gene>
<dbReference type="GeneID" id="98296520"/>
<dbReference type="Gene3D" id="1.10.10.10">
    <property type="entry name" value="Winged helix-like DNA-binding domain superfamily/Winged helix DNA-binding domain"/>
    <property type="match status" value="1"/>
</dbReference>
<dbReference type="PANTHER" id="PTHR33221">
    <property type="entry name" value="WINGED HELIX-TURN-HELIX TRANSCRIPTIONAL REGULATOR, RRF2 FAMILY"/>
    <property type="match status" value="1"/>
</dbReference>
<dbReference type="InterPro" id="IPR036390">
    <property type="entry name" value="WH_DNA-bd_sf"/>
</dbReference>
<dbReference type="PROSITE" id="PS51197">
    <property type="entry name" value="HTH_RRF2_2"/>
    <property type="match status" value="1"/>
</dbReference>
<dbReference type="GO" id="GO:0003700">
    <property type="term" value="F:DNA-binding transcription factor activity"/>
    <property type="evidence" value="ECO:0007669"/>
    <property type="project" value="TreeGrafter"/>
</dbReference>
<keyword evidence="2" id="KW-1185">Reference proteome</keyword>
<dbReference type="PANTHER" id="PTHR33221:SF15">
    <property type="entry name" value="HTH-TYPE TRANSCRIPTIONAL REGULATOR YWGB-RELATED"/>
    <property type="match status" value="1"/>
</dbReference>
<dbReference type="InterPro" id="IPR000944">
    <property type="entry name" value="Tscrpt_reg_Rrf2"/>
</dbReference>
<proteinExistence type="predicted"/>
<reference evidence="1 2" key="1">
    <citation type="journal article" date="2017" name="BMC Genomics">
        <title>Comparative genomic and phylogenomic analyses of the Bifidobacteriaceae family.</title>
        <authorList>
            <person name="Lugli G.A."/>
            <person name="Milani C."/>
            <person name="Turroni F."/>
            <person name="Duranti S."/>
            <person name="Mancabelli L."/>
            <person name="Mangifesta M."/>
            <person name="Ferrario C."/>
            <person name="Modesto M."/>
            <person name="Mattarelli P."/>
            <person name="Jiri K."/>
            <person name="van Sinderen D."/>
            <person name="Ventura M."/>
        </authorList>
    </citation>
    <scope>NUCLEOTIDE SEQUENCE [LARGE SCALE GENOMIC DNA]</scope>
    <source>
        <strain evidence="1 2">LMG 28769</strain>
    </source>
</reference>
<dbReference type="EMBL" id="MWXA01000009">
    <property type="protein sequence ID" value="OZG65137.1"/>
    <property type="molecule type" value="Genomic_DNA"/>
</dbReference>
<evidence type="ECO:0000313" key="2">
    <source>
        <dbReference type="Proteomes" id="UP000216451"/>
    </source>
</evidence>
<dbReference type="OrthoDB" id="9808360at2"/>
<name>A0A261G144_9BIFI</name>
<dbReference type="GO" id="GO:0005829">
    <property type="term" value="C:cytosol"/>
    <property type="evidence" value="ECO:0007669"/>
    <property type="project" value="TreeGrafter"/>
</dbReference>
<dbReference type="Proteomes" id="UP000216451">
    <property type="component" value="Unassembled WGS sequence"/>
</dbReference>
<dbReference type="Pfam" id="PF02082">
    <property type="entry name" value="Rrf2"/>
    <property type="match status" value="1"/>
</dbReference>